<evidence type="ECO:0000313" key="3">
    <source>
        <dbReference type="Proteomes" id="UP001157167"/>
    </source>
</evidence>
<keyword evidence="3" id="KW-1185">Reference proteome</keyword>
<dbReference type="RefSeq" id="WP_284187566.1">
    <property type="nucleotide sequence ID" value="NZ_BSPX01000021.1"/>
</dbReference>
<proteinExistence type="predicted"/>
<evidence type="ECO:0000256" key="1">
    <source>
        <dbReference type="SAM" id="SignalP"/>
    </source>
</evidence>
<keyword evidence="1" id="KW-0732">Signal</keyword>
<accession>A0ABQ6FAH9</accession>
<organism evidence="2 3">
    <name type="scientific">Zoogloea oryzae</name>
    <dbReference type="NCBI Taxonomy" id="310767"/>
    <lineage>
        <taxon>Bacteria</taxon>
        <taxon>Pseudomonadati</taxon>
        <taxon>Pseudomonadota</taxon>
        <taxon>Betaproteobacteria</taxon>
        <taxon>Rhodocyclales</taxon>
        <taxon>Zoogloeaceae</taxon>
        <taxon>Zoogloea</taxon>
    </lineage>
</organism>
<comment type="caution">
    <text evidence="2">The sequence shown here is derived from an EMBL/GenBank/DDBJ whole genome shotgun (WGS) entry which is preliminary data.</text>
</comment>
<dbReference type="PROSITE" id="PS51257">
    <property type="entry name" value="PROKAR_LIPOPROTEIN"/>
    <property type="match status" value="1"/>
</dbReference>
<reference evidence="3" key="1">
    <citation type="journal article" date="2019" name="Int. J. Syst. Evol. Microbiol.">
        <title>The Global Catalogue of Microorganisms (GCM) 10K type strain sequencing project: providing services to taxonomists for standard genome sequencing and annotation.</title>
        <authorList>
            <consortium name="The Broad Institute Genomics Platform"/>
            <consortium name="The Broad Institute Genome Sequencing Center for Infectious Disease"/>
            <person name="Wu L."/>
            <person name="Ma J."/>
        </authorList>
    </citation>
    <scope>NUCLEOTIDE SEQUENCE [LARGE SCALE GENOMIC DNA]</scope>
    <source>
        <strain evidence="3">NBRC 102407</strain>
    </source>
</reference>
<evidence type="ECO:0000313" key="2">
    <source>
        <dbReference type="EMBL" id="GLT22232.1"/>
    </source>
</evidence>
<gene>
    <name evidence="2" type="ORF">GCM10007933_16910</name>
</gene>
<evidence type="ECO:0008006" key="4">
    <source>
        <dbReference type="Google" id="ProtNLM"/>
    </source>
</evidence>
<dbReference type="Proteomes" id="UP001157167">
    <property type="component" value="Unassembled WGS sequence"/>
</dbReference>
<dbReference type="EMBL" id="BSPX01000021">
    <property type="protein sequence ID" value="GLT22232.1"/>
    <property type="molecule type" value="Genomic_DNA"/>
</dbReference>
<name>A0ABQ6FAH9_9RHOO</name>
<protein>
    <recommendedName>
        <fullName evidence="4">Lipoprotein</fullName>
    </recommendedName>
</protein>
<feature type="chain" id="PRO_5046109211" description="Lipoprotein" evidence="1">
    <location>
        <begin position="23"/>
        <end position="67"/>
    </location>
</feature>
<feature type="signal peptide" evidence="1">
    <location>
        <begin position="1"/>
        <end position="22"/>
    </location>
</feature>
<sequence>MKRLIATVLLAASLGGCIVAPAAPGYYGHRHPRYVEPPVVVVPPYRGHGGPRHGWDRDRGGDYGRRW</sequence>